<dbReference type="OrthoDB" id="2238745at2759"/>
<feature type="compositionally biased region" description="Polar residues" evidence="1">
    <location>
        <begin position="737"/>
        <end position="759"/>
    </location>
</feature>
<dbReference type="AlphaFoldDB" id="A5E5J8"/>
<feature type="region of interest" description="Disordered" evidence="1">
    <location>
        <begin position="693"/>
        <end position="759"/>
    </location>
</feature>
<organism evidence="3 4">
    <name type="scientific">Lodderomyces elongisporus (strain ATCC 11503 / CBS 2605 / JCM 1781 / NBRC 1676 / NRRL YB-4239)</name>
    <name type="common">Yeast</name>
    <name type="synonym">Saccharomyces elongisporus</name>
    <dbReference type="NCBI Taxonomy" id="379508"/>
    <lineage>
        <taxon>Eukaryota</taxon>
        <taxon>Fungi</taxon>
        <taxon>Dikarya</taxon>
        <taxon>Ascomycota</taxon>
        <taxon>Saccharomycotina</taxon>
        <taxon>Pichiomycetes</taxon>
        <taxon>Debaryomycetaceae</taxon>
        <taxon>Candida/Lodderomyces clade</taxon>
        <taxon>Lodderomyces</taxon>
    </lineage>
</organism>
<feature type="compositionally biased region" description="Low complexity" evidence="1">
    <location>
        <begin position="907"/>
        <end position="923"/>
    </location>
</feature>
<reference evidence="3 4" key="1">
    <citation type="journal article" date="2009" name="Nature">
        <title>Evolution of pathogenicity and sexual reproduction in eight Candida genomes.</title>
        <authorList>
            <person name="Butler G."/>
            <person name="Rasmussen M.D."/>
            <person name="Lin M.F."/>
            <person name="Santos M.A."/>
            <person name="Sakthikumar S."/>
            <person name="Munro C.A."/>
            <person name="Rheinbay E."/>
            <person name="Grabherr M."/>
            <person name="Forche A."/>
            <person name="Reedy J.L."/>
            <person name="Agrafioti I."/>
            <person name="Arnaud M.B."/>
            <person name="Bates S."/>
            <person name="Brown A.J."/>
            <person name="Brunke S."/>
            <person name="Costanzo M.C."/>
            <person name="Fitzpatrick D.A."/>
            <person name="de Groot P.W."/>
            <person name="Harris D."/>
            <person name="Hoyer L.L."/>
            <person name="Hube B."/>
            <person name="Klis F.M."/>
            <person name="Kodira C."/>
            <person name="Lennard N."/>
            <person name="Logue M.E."/>
            <person name="Martin R."/>
            <person name="Neiman A.M."/>
            <person name="Nikolaou E."/>
            <person name="Quail M.A."/>
            <person name="Quinn J."/>
            <person name="Santos M.C."/>
            <person name="Schmitzberger F.F."/>
            <person name="Sherlock G."/>
            <person name="Shah P."/>
            <person name="Silverstein K.A."/>
            <person name="Skrzypek M.S."/>
            <person name="Soll D."/>
            <person name="Staggs R."/>
            <person name="Stansfield I."/>
            <person name="Stumpf M.P."/>
            <person name="Sudbery P.E."/>
            <person name="Srikantha T."/>
            <person name="Zeng Q."/>
            <person name="Berman J."/>
            <person name="Berriman M."/>
            <person name="Heitman J."/>
            <person name="Gow N.A."/>
            <person name="Lorenz M.C."/>
            <person name="Birren B.W."/>
            <person name="Kellis M."/>
            <person name="Cuomo C.A."/>
        </authorList>
    </citation>
    <scope>NUCLEOTIDE SEQUENCE [LARGE SCALE GENOMIC DNA]</scope>
    <source>
        <strain evidence="4">ATCC 11503 / BCRC 21390 / CBS 2605 / JCM 1781 / NBRC 1676 / NRRL YB-4239</strain>
    </source>
</reference>
<dbReference type="GO" id="GO:0030674">
    <property type="term" value="F:protein-macromolecule adaptor activity"/>
    <property type="evidence" value="ECO:0007669"/>
    <property type="project" value="TreeGrafter"/>
</dbReference>
<keyword evidence="4" id="KW-1185">Reference proteome</keyword>
<dbReference type="InterPro" id="IPR011022">
    <property type="entry name" value="Arrestin_C-like"/>
</dbReference>
<name>A5E5J8_LODEL</name>
<sequence>MSNHYSQNRKHNNQQELLPPSSPLFPALQLTNQLPHNTNIFTPTLPDKPTCSTSSLSVYIIPSEQNLFVQGFDPREYISRPPTILRGTLFIRVIKPTKIKSISLSFRGVQRTEWPEGIPPKKNSYAEVNDVINHTWPFFQTPSAGGSSSSSGNATATATAATASSTSFSSPHNGADFYIERNGANRSGLNDETSASNVNVAAAAAAAARSPSPAPRRSAGTSTSLNSTESSGNFLLRNLSPSFLRRSKSPSIGSLDAAALGELTTVTSPSSDPQSQMHFAPGDYLYNFEHPLPPSIPESCNVTFGSTAYNLEVSIQRPGTFKSNLSGKLPINIIRTPSELNMEENESIVISRDWEDQIKYDIVIGAKSVVLNSYLPLAFRFVPLWGKVALHRIRIYLTENLEYYCNNKKVHRMEPPKKFLLLEHKARKGRSLLQTNPHDESEVGLDQYDEDVLPKELEFQLYVPKDITGRGLTQIHPDTSYENIQAHHWIKICLRISKQDPENPQKRKHYEISIDSPLHVLSPLAAHGNTLLPAYDDLIDSNNNTHTPASVADNILSPGVTPVDYHHNHHSHHSHHSSNEPTPEASSSSTTAIRSMLNNNRRSSSPGNRPVIPDPDTLSPARSIEFHHIKSELNLAGLAGETEANMHLDANLYKPETEETISTINSPQARPHDGTFTSPLNSPIQRPIHLIRKPSIAPPPFDEAAKDPKMSLHPPAYQERDEGSLSLSPLRIDDTNDASFANPLNPSSSSKGISSLNAQSNTPVRDLLIQQLNGSRSELAQDTQTQQSSASPITENNSSTLPQITIDASDSSHEEQSIAKKENKTENKISAPAKTEEKDLADDEFLPVSPSLPAIGSCSRRNRERTSTDGSSDKMSPSPRRTSNAQAEYNNNKTRKNSTADNQDMHSSSNSRSRASSISSISSEQTPLDQTMPLLNQSTSSIATHNAFFNSGSNMYATETNQSIGSSIYDLAYRRPSQVGTKPAGVFMSALGNDIAEDEFRGFNSLHHLRNPRIGKHYQNFDNDNDNDAGMSTGTGTGTGTSTGTGTGTGNTSDSLAILPDKTGVATTNTNLFTLDNRLVTHNAVPEEIIDEEEASEESGLTLDEVHLHQIQSQVPKESKDRGVDSGVGADAGAGADVNVGAGNDGDKMNNWHQHGPPHSGAMEEVPAYKMGYIIE</sequence>
<dbReference type="HOGENOM" id="CLU_008578_0_0_1"/>
<dbReference type="GO" id="GO:0070086">
    <property type="term" value="P:ubiquitin-dependent endocytosis"/>
    <property type="evidence" value="ECO:0007669"/>
    <property type="project" value="TreeGrafter"/>
</dbReference>
<feature type="region of interest" description="Disordered" evidence="1">
    <location>
        <begin position="206"/>
        <end position="231"/>
    </location>
</feature>
<feature type="compositionally biased region" description="Low complexity" evidence="1">
    <location>
        <begin position="1125"/>
        <end position="1137"/>
    </location>
</feature>
<feature type="compositionally biased region" description="Gly residues" evidence="1">
    <location>
        <begin position="1033"/>
        <end position="1049"/>
    </location>
</feature>
<proteinExistence type="predicted"/>
<feature type="domain" description="Arrestin C-terminal-like" evidence="2">
    <location>
        <begin position="354"/>
        <end position="525"/>
    </location>
</feature>
<feature type="compositionally biased region" description="Basic and acidic residues" evidence="1">
    <location>
        <begin position="810"/>
        <end position="827"/>
    </location>
</feature>
<dbReference type="Pfam" id="PF00339">
    <property type="entry name" value="Arrestin_N"/>
    <property type="match status" value="1"/>
</dbReference>
<protein>
    <recommendedName>
        <fullName evidence="2">Arrestin C-terminal-like domain-containing protein</fullName>
    </recommendedName>
</protein>
<accession>A5E5J8</accession>
<evidence type="ECO:0000259" key="2">
    <source>
        <dbReference type="SMART" id="SM01017"/>
    </source>
</evidence>
<dbReference type="InParanoid" id="A5E5J8"/>
<feature type="compositionally biased region" description="Polar residues" evidence="1">
    <location>
        <begin position="868"/>
        <end position="906"/>
    </location>
</feature>
<dbReference type="GO" id="GO:0031625">
    <property type="term" value="F:ubiquitin protein ligase binding"/>
    <property type="evidence" value="ECO:0007669"/>
    <property type="project" value="TreeGrafter"/>
</dbReference>
<dbReference type="GeneID" id="5231259"/>
<feature type="region of interest" description="Disordered" evidence="1">
    <location>
        <begin position="1019"/>
        <end position="1054"/>
    </location>
</feature>
<dbReference type="FunCoup" id="A5E5J8">
    <property type="interactions" value="65"/>
</dbReference>
<dbReference type="PANTHER" id="PTHR11188">
    <property type="entry name" value="ARRESTIN DOMAIN CONTAINING PROTEIN"/>
    <property type="match status" value="1"/>
</dbReference>
<dbReference type="EMBL" id="CH981530">
    <property type="protein sequence ID" value="EDK46706.1"/>
    <property type="molecule type" value="Genomic_DNA"/>
</dbReference>
<feature type="compositionally biased region" description="Polar residues" evidence="1">
    <location>
        <begin position="220"/>
        <end position="231"/>
    </location>
</feature>
<feature type="compositionally biased region" description="Basic residues" evidence="1">
    <location>
        <begin position="567"/>
        <end position="576"/>
    </location>
</feature>
<evidence type="ECO:0000313" key="4">
    <source>
        <dbReference type="Proteomes" id="UP000001996"/>
    </source>
</evidence>
<dbReference type="eggNOG" id="KOG3780">
    <property type="taxonomic scope" value="Eukaryota"/>
</dbReference>
<dbReference type="Proteomes" id="UP000001996">
    <property type="component" value="Unassembled WGS sequence"/>
</dbReference>
<gene>
    <name evidence="3" type="ORF">LELG_04887</name>
</gene>
<feature type="compositionally biased region" description="Low complexity" evidence="1">
    <location>
        <begin position="579"/>
        <end position="610"/>
    </location>
</feature>
<dbReference type="STRING" id="379508.A5E5J8"/>
<dbReference type="KEGG" id="lel:PVL30_005608"/>
<dbReference type="SUPFAM" id="SSF81296">
    <property type="entry name" value="E set domains"/>
    <property type="match status" value="1"/>
</dbReference>
<feature type="compositionally biased region" description="Polar residues" evidence="1">
    <location>
        <begin position="792"/>
        <end position="809"/>
    </location>
</feature>
<feature type="compositionally biased region" description="Low complexity" evidence="1">
    <location>
        <begin position="780"/>
        <end position="791"/>
    </location>
</feature>
<feature type="region of interest" description="Disordered" evidence="1">
    <location>
        <begin position="1"/>
        <end position="22"/>
    </location>
</feature>
<dbReference type="GO" id="GO:0005829">
    <property type="term" value="C:cytosol"/>
    <property type="evidence" value="ECO:0007669"/>
    <property type="project" value="TreeGrafter"/>
</dbReference>
<dbReference type="SMART" id="SM01017">
    <property type="entry name" value="Arrestin_C"/>
    <property type="match status" value="1"/>
</dbReference>
<dbReference type="PANTHER" id="PTHR11188:SF174">
    <property type="entry name" value="ARRESTIN-RELATED TRAFFICKING ADAPTER 10-RELATED"/>
    <property type="match status" value="1"/>
</dbReference>
<feature type="region of interest" description="Disordered" evidence="1">
    <location>
        <begin position="545"/>
        <end position="619"/>
    </location>
</feature>
<dbReference type="InterPro" id="IPR014756">
    <property type="entry name" value="Ig_E-set"/>
</dbReference>
<evidence type="ECO:0000313" key="3">
    <source>
        <dbReference type="EMBL" id="EDK46706.1"/>
    </source>
</evidence>
<dbReference type="InterPro" id="IPR014752">
    <property type="entry name" value="Arrestin-like_C"/>
</dbReference>
<dbReference type="Gene3D" id="2.60.40.640">
    <property type="match status" value="2"/>
</dbReference>
<feature type="compositionally biased region" description="Low complexity" evidence="1">
    <location>
        <begin position="206"/>
        <end position="219"/>
    </location>
</feature>
<evidence type="ECO:0000256" key="1">
    <source>
        <dbReference type="SAM" id="MobiDB-lite"/>
    </source>
</evidence>
<feature type="region of interest" description="Disordered" evidence="1">
    <location>
        <begin position="1112"/>
        <end position="1137"/>
    </location>
</feature>
<dbReference type="VEuPathDB" id="FungiDB:LELG_04887"/>
<feature type="region of interest" description="Disordered" evidence="1">
    <location>
        <begin position="776"/>
        <end position="929"/>
    </location>
</feature>
<dbReference type="InterPro" id="IPR011021">
    <property type="entry name" value="Arrestin-like_N"/>
</dbReference>
<dbReference type="InterPro" id="IPR050357">
    <property type="entry name" value="Arrestin_domain-protein"/>
</dbReference>
<dbReference type="OMA" id="NCERTTR"/>
<dbReference type="Pfam" id="PF02752">
    <property type="entry name" value="Arrestin_C"/>
    <property type="match status" value="1"/>
</dbReference>